<gene>
    <name evidence="13" type="ORF">HHK36_008188</name>
</gene>
<keyword evidence="6" id="KW-0238">DNA-binding</keyword>
<dbReference type="InterPro" id="IPR045280">
    <property type="entry name" value="TIFY-like"/>
</dbReference>
<evidence type="ECO:0000256" key="7">
    <source>
        <dbReference type="ARBA" id="ARBA00023159"/>
    </source>
</evidence>
<name>A0A835DJP2_TETSI</name>
<dbReference type="SMART" id="SM00979">
    <property type="entry name" value="TIFY"/>
    <property type="match status" value="1"/>
</dbReference>
<dbReference type="PROSITE" id="PS51320">
    <property type="entry name" value="TIFY"/>
    <property type="match status" value="1"/>
</dbReference>
<evidence type="ECO:0000259" key="11">
    <source>
        <dbReference type="PROSITE" id="PS51017"/>
    </source>
</evidence>
<proteinExistence type="predicted"/>
<dbReference type="GO" id="GO:0003677">
    <property type="term" value="F:DNA binding"/>
    <property type="evidence" value="ECO:0007669"/>
    <property type="project" value="UniProtKB-KW"/>
</dbReference>
<dbReference type="Proteomes" id="UP000655225">
    <property type="component" value="Unassembled WGS sequence"/>
</dbReference>
<feature type="domain" description="CCT" evidence="11">
    <location>
        <begin position="145"/>
        <end position="187"/>
    </location>
</feature>
<dbReference type="PANTHER" id="PTHR46125:SF24">
    <property type="entry name" value="GATA TRANSCRIPTION FACTOR 18"/>
    <property type="match status" value="1"/>
</dbReference>
<evidence type="ECO:0000256" key="8">
    <source>
        <dbReference type="ARBA" id="ARBA00023163"/>
    </source>
</evidence>
<dbReference type="GO" id="GO:0008270">
    <property type="term" value="F:zinc ion binding"/>
    <property type="evidence" value="ECO:0007669"/>
    <property type="project" value="UniProtKB-KW"/>
</dbReference>
<evidence type="ECO:0000259" key="12">
    <source>
        <dbReference type="PROSITE" id="PS51320"/>
    </source>
</evidence>
<dbReference type="Pfam" id="PF06203">
    <property type="entry name" value="CCT"/>
    <property type="match status" value="1"/>
</dbReference>
<dbReference type="Pfam" id="PF06200">
    <property type="entry name" value="tify"/>
    <property type="match status" value="1"/>
</dbReference>
<comment type="caution">
    <text evidence="13">The sequence shown here is derived from an EMBL/GenBank/DDBJ whole genome shotgun (WGS) entry which is preliminary data.</text>
</comment>
<keyword evidence="2" id="KW-0479">Metal-binding</keyword>
<evidence type="ECO:0000313" key="14">
    <source>
        <dbReference type="Proteomes" id="UP000655225"/>
    </source>
</evidence>
<dbReference type="GO" id="GO:0006355">
    <property type="term" value="P:regulation of DNA-templated transcription"/>
    <property type="evidence" value="ECO:0007669"/>
    <property type="project" value="InterPro"/>
</dbReference>
<dbReference type="PROSITE" id="PS51017">
    <property type="entry name" value="CCT"/>
    <property type="match status" value="1"/>
</dbReference>
<organism evidence="13 14">
    <name type="scientific">Tetracentron sinense</name>
    <name type="common">Spur-leaf</name>
    <dbReference type="NCBI Taxonomy" id="13715"/>
    <lineage>
        <taxon>Eukaryota</taxon>
        <taxon>Viridiplantae</taxon>
        <taxon>Streptophyta</taxon>
        <taxon>Embryophyta</taxon>
        <taxon>Tracheophyta</taxon>
        <taxon>Spermatophyta</taxon>
        <taxon>Magnoliopsida</taxon>
        <taxon>Trochodendrales</taxon>
        <taxon>Trochodendraceae</taxon>
        <taxon>Tetracentron</taxon>
    </lineage>
</organism>
<keyword evidence="3" id="KW-0863">Zinc-finger</keyword>
<keyword evidence="7" id="KW-0010">Activator</keyword>
<evidence type="ECO:0000256" key="4">
    <source>
        <dbReference type="ARBA" id="ARBA00022833"/>
    </source>
</evidence>
<keyword evidence="9 10" id="KW-0539">Nucleus</keyword>
<dbReference type="EMBL" id="JABCRI010000005">
    <property type="protein sequence ID" value="KAF8406108.1"/>
    <property type="molecule type" value="Genomic_DNA"/>
</dbReference>
<evidence type="ECO:0000256" key="6">
    <source>
        <dbReference type="ARBA" id="ARBA00023125"/>
    </source>
</evidence>
<keyword evidence="14" id="KW-1185">Reference proteome</keyword>
<reference evidence="13 14" key="1">
    <citation type="submission" date="2020-04" db="EMBL/GenBank/DDBJ databases">
        <title>Plant Genome Project.</title>
        <authorList>
            <person name="Zhang R.-G."/>
        </authorList>
    </citation>
    <scope>NUCLEOTIDE SEQUENCE [LARGE SCALE GENOMIC DNA]</scope>
    <source>
        <strain evidence="13">YNK0</strain>
        <tissue evidence="13">Leaf</tissue>
    </source>
</reference>
<dbReference type="InterPro" id="IPR010399">
    <property type="entry name" value="Tify_dom"/>
</dbReference>
<dbReference type="InterPro" id="IPR010402">
    <property type="entry name" value="CCT_domain"/>
</dbReference>
<feature type="domain" description="Tify" evidence="12">
    <location>
        <begin position="78"/>
        <end position="113"/>
    </location>
</feature>
<dbReference type="PANTHER" id="PTHR46125">
    <property type="entry name" value="GATA TRANSCRIPTION FACTOR 28"/>
    <property type="match status" value="1"/>
</dbReference>
<evidence type="ECO:0000256" key="5">
    <source>
        <dbReference type="ARBA" id="ARBA00023015"/>
    </source>
</evidence>
<evidence type="ECO:0000256" key="9">
    <source>
        <dbReference type="ARBA" id="ARBA00023242"/>
    </source>
</evidence>
<evidence type="ECO:0000313" key="13">
    <source>
        <dbReference type="EMBL" id="KAF8406108.1"/>
    </source>
</evidence>
<sequence>MSERNHQGSMSDQAQAMNLPSQIGNGEDGAGGDSIDNLHSRYEAHSLQDGCVEGAMDGVEDVPTDSVYVSGLNLSLLGGDSMDQLTLSFHGEIYVVDAVSPEKVQAVLLLLGGYEIPSGMPGMGLMPQYQRALIDFPRRSSQAQRAASLSRFREKRKERCFDKKIRYDVRKEVALRCVDGYILLLLSFINYFLEKRSREI</sequence>
<dbReference type="GO" id="GO:0005634">
    <property type="term" value="C:nucleus"/>
    <property type="evidence" value="ECO:0007669"/>
    <property type="project" value="UniProtKB-SubCell"/>
</dbReference>
<accession>A0A835DJP2</accession>
<evidence type="ECO:0000256" key="3">
    <source>
        <dbReference type="ARBA" id="ARBA00022771"/>
    </source>
</evidence>
<evidence type="ECO:0000256" key="10">
    <source>
        <dbReference type="PROSITE-ProRule" id="PRU00357"/>
    </source>
</evidence>
<dbReference type="AlphaFoldDB" id="A0A835DJP2"/>
<keyword evidence="8" id="KW-0804">Transcription</keyword>
<evidence type="ECO:0000256" key="1">
    <source>
        <dbReference type="ARBA" id="ARBA00004123"/>
    </source>
</evidence>
<dbReference type="OrthoDB" id="2162994at2759"/>
<protein>
    <submittedName>
        <fullName evidence="13">Uncharacterized protein</fullName>
    </submittedName>
</protein>
<evidence type="ECO:0000256" key="2">
    <source>
        <dbReference type="ARBA" id="ARBA00022723"/>
    </source>
</evidence>
<comment type="subcellular location">
    <subcellularLocation>
        <location evidence="1 10">Nucleus</location>
    </subcellularLocation>
</comment>
<keyword evidence="4" id="KW-0862">Zinc</keyword>
<keyword evidence="5" id="KW-0805">Transcription regulation</keyword>